<comment type="caution">
    <text evidence="2">The sequence shown here is derived from an EMBL/GenBank/DDBJ whole genome shotgun (WGS) entry which is preliminary data.</text>
</comment>
<keyword evidence="1" id="KW-1133">Transmembrane helix</keyword>
<accession>A0A6M0QAZ2</accession>
<reference evidence="2 3" key="1">
    <citation type="submission" date="2020-02" db="EMBL/GenBank/DDBJ databases">
        <title>Bacillus aquiflavi sp. nov., isolated from yellow water of strong flavor Chinese baijiu in Yibin region of China.</title>
        <authorList>
            <person name="Xie J."/>
        </authorList>
    </citation>
    <scope>NUCLEOTIDE SEQUENCE [LARGE SCALE GENOMIC DNA]</scope>
    <source>
        <strain evidence="2 3">SA4</strain>
    </source>
</reference>
<evidence type="ECO:0000313" key="2">
    <source>
        <dbReference type="EMBL" id="NEY73485.1"/>
    </source>
</evidence>
<evidence type="ECO:0000313" key="3">
    <source>
        <dbReference type="Proteomes" id="UP000481043"/>
    </source>
</evidence>
<dbReference type="EMBL" id="JAAIWM010000007">
    <property type="protein sequence ID" value="NEY73485.1"/>
    <property type="molecule type" value="Genomic_DNA"/>
</dbReference>
<dbReference type="Proteomes" id="UP000481043">
    <property type="component" value="Unassembled WGS sequence"/>
</dbReference>
<dbReference type="RefSeq" id="WP_163181073.1">
    <property type="nucleotide sequence ID" value="NZ_JAAIWM010000007.1"/>
</dbReference>
<sequence>MALLLTSIFVLLFICLITTGLLKKKKIFFPLLVITVLFTGYQITTMIQVINEKQKEQIAHTVSEQGGTLVEYEKVSVHQSPFESFGISTDAEYQIYKVKVNKNGKPEIGWYRTVNAVVGSDEGEWIWEPRGK</sequence>
<keyword evidence="3" id="KW-1185">Reference proteome</keyword>
<keyword evidence="1" id="KW-0472">Membrane</keyword>
<dbReference type="AlphaFoldDB" id="A0A6M0QAZ2"/>
<gene>
    <name evidence="2" type="ORF">G4D63_17255</name>
</gene>
<evidence type="ECO:0008006" key="4">
    <source>
        <dbReference type="Google" id="ProtNLM"/>
    </source>
</evidence>
<keyword evidence="1" id="KW-0812">Transmembrane</keyword>
<evidence type="ECO:0000256" key="1">
    <source>
        <dbReference type="SAM" id="Phobius"/>
    </source>
</evidence>
<proteinExistence type="predicted"/>
<protein>
    <recommendedName>
        <fullName evidence="4">DUF3139 domain-containing protein</fullName>
    </recommendedName>
</protein>
<organism evidence="2 3">
    <name type="scientific">Bacillus mesophilus</name>
    <dbReference type="NCBI Taxonomy" id="1808955"/>
    <lineage>
        <taxon>Bacteria</taxon>
        <taxon>Bacillati</taxon>
        <taxon>Bacillota</taxon>
        <taxon>Bacilli</taxon>
        <taxon>Bacillales</taxon>
        <taxon>Bacillaceae</taxon>
        <taxon>Bacillus</taxon>
    </lineage>
</organism>
<feature type="transmembrane region" description="Helical" evidence="1">
    <location>
        <begin position="27"/>
        <end position="50"/>
    </location>
</feature>
<name>A0A6M0QAZ2_9BACI</name>